<dbReference type="AlphaFoldDB" id="A0A645DEW6"/>
<name>A0A645DEW6_9ZZZZ</name>
<evidence type="ECO:0000313" key="1">
    <source>
        <dbReference type="EMBL" id="MPM87122.1"/>
    </source>
</evidence>
<dbReference type="EMBL" id="VSSQ01035013">
    <property type="protein sequence ID" value="MPM87122.1"/>
    <property type="molecule type" value="Genomic_DNA"/>
</dbReference>
<gene>
    <name evidence="1" type="ORF">SDC9_134215</name>
</gene>
<sequence>MKFINKKLENYAVRAIPASISSKENVNDYRPTPLTGVKKEELLAKINKLSINLGFKITEEFTNITKKENSK</sequence>
<organism evidence="1">
    <name type="scientific">bioreactor metagenome</name>
    <dbReference type="NCBI Taxonomy" id="1076179"/>
    <lineage>
        <taxon>unclassified sequences</taxon>
        <taxon>metagenomes</taxon>
        <taxon>ecological metagenomes</taxon>
    </lineage>
</organism>
<proteinExistence type="predicted"/>
<protein>
    <submittedName>
        <fullName evidence="1">Uncharacterized protein</fullName>
    </submittedName>
</protein>
<reference evidence="1" key="1">
    <citation type="submission" date="2019-08" db="EMBL/GenBank/DDBJ databases">
        <authorList>
            <person name="Kucharzyk K."/>
            <person name="Murdoch R.W."/>
            <person name="Higgins S."/>
            <person name="Loffler F."/>
        </authorList>
    </citation>
    <scope>NUCLEOTIDE SEQUENCE</scope>
</reference>
<accession>A0A645DEW6</accession>
<comment type="caution">
    <text evidence="1">The sequence shown here is derived from an EMBL/GenBank/DDBJ whole genome shotgun (WGS) entry which is preliminary data.</text>
</comment>